<name>A0A831THD3_9BACT</name>
<dbReference type="GO" id="GO:0016757">
    <property type="term" value="F:glycosyltransferase activity"/>
    <property type="evidence" value="ECO:0007669"/>
    <property type="project" value="InterPro"/>
</dbReference>
<dbReference type="InterPro" id="IPR028098">
    <property type="entry name" value="Glyco_trans_4-like_N"/>
</dbReference>
<dbReference type="PANTHER" id="PTHR12526:SF636">
    <property type="entry name" value="BLL3647 PROTEIN"/>
    <property type="match status" value="1"/>
</dbReference>
<gene>
    <name evidence="3" type="ORF">ENP34_13070</name>
</gene>
<evidence type="ECO:0000259" key="1">
    <source>
        <dbReference type="Pfam" id="PF00534"/>
    </source>
</evidence>
<organism evidence="3">
    <name type="scientific">Thermorudis peleae</name>
    <dbReference type="NCBI Taxonomy" id="1382356"/>
    <lineage>
        <taxon>Bacteria</taxon>
        <taxon>Pseudomonadati</taxon>
        <taxon>Thermomicrobiota</taxon>
        <taxon>Thermomicrobia</taxon>
        <taxon>Thermomicrobia incertae sedis</taxon>
        <taxon>Thermorudis</taxon>
    </lineage>
</organism>
<dbReference type="InterPro" id="IPR001296">
    <property type="entry name" value="Glyco_trans_1"/>
</dbReference>
<dbReference type="Gene3D" id="3.40.50.2000">
    <property type="entry name" value="Glycogen Phosphorylase B"/>
    <property type="match status" value="2"/>
</dbReference>
<evidence type="ECO:0000313" key="3">
    <source>
        <dbReference type="EMBL" id="HEG92346.1"/>
    </source>
</evidence>
<dbReference type="CDD" id="cd03801">
    <property type="entry name" value="GT4_PimA-like"/>
    <property type="match status" value="1"/>
</dbReference>
<sequence>MKVLMLSKALVNGVYQKKLEELAKLPEIELLAIVPPYWHESRVGVVQLERRYTEGYELIVEPMWFNGHHHVHWYPGLARHVRRFRPDILHVDEEPYNLVTFHAALLGRVYGARVIFFTWQNLHRRYPPPFSWFERINYRLAAAAVAGSQEAASVLRRKGYRGPLEVIPQFGVDPELFRPMPVERSTLPTIGFVGRLVPEKGADVLLRALARMRTRAAVQIVGSGSERSRLELLATSLGVRDRVTFRGSVAPAMMPQTLNMFDVLVVPSRTRRNWKEQFGRVIIEAMACGVPVVGSDSGEIPQVIGEAGLVFPEDDATALAQALDMLLGDPARRQELGRLGRQRVLELFTQARVAERYYELYRSLGSTWRSYATVGRLGQ</sequence>
<protein>
    <submittedName>
        <fullName evidence="3">Glycosyltransferase family 4 protein</fullName>
    </submittedName>
</protein>
<evidence type="ECO:0000259" key="2">
    <source>
        <dbReference type="Pfam" id="PF13439"/>
    </source>
</evidence>
<accession>A0A831THD3</accession>
<dbReference type="PANTHER" id="PTHR12526">
    <property type="entry name" value="GLYCOSYLTRANSFERASE"/>
    <property type="match status" value="1"/>
</dbReference>
<feature type="domain" description="Glycosyltransferase subfamily 4-like N-terminal" evidence="2">
    <location>
        <begin position="55"/>
        <end position="174"/>
    </location>
</feature>
<dbReference type="SUPFAM" id="SSF53756">
    <property type="entry name" value="UDP-Glycosyltransferase/glycogen phosphorylase"/>
    <property type="match status" value="1"/>
</dbReference>
<dbReference type="Pfam" id="PF00534">
    <property type="entry name" value="Glycos_transf_1"/>
    <property type="match status" value="1"/>
</dbReference>
<feature type="domain" description="Glycosyl transferase family 1" evidence="1">
    <location>
        <begin position="183"/>
        <end position="342"/>
    </location>
</feature>
<dbReference type="EMBL" id="DSIY01000303">
    <property type="protein sequence ID" value="HEG92346.1"/>
    <property type="molecule type" value="Genomic_DNA"/>
</dbReference>
<keyword evidence="3" id="KW-0808">Transferase</keyword>
<dbReference type="AlphaFoldDB" id="A0A831THD3"/>
<proteinExistence type="predicted"/>
<reference evidence="3" key="1">
    <citation type="journal article" date="2020" name="mSystems">
        <title>Genome- and Community-Level Interaction Insights into Carbon Utilization and Element Cycling Functions of Hydrothermarchaeota in Hydrothermal Sediment.</title>
        <authorList>
            <person name="Zhou Z."/>
            <person name="Liu Y."/>
            <person name="Xu W."/>
            <person name="Pan J."/>
            <person name="Luo Z.H."/>
            <person name="Li M."/>
        </authorList>
    </citation>
    <scope>NUCLEOTIDE SEQUENCE [LARGE SCALE GENOMIC DNA]</scope>
    <source>
        <strain evidence="3">SpSt-210</strain>
    </source>
</reference>
<comment type="caution">
    <text evidence="3">The sequence shown here is derived from an EMBL/GenBank/DDBJ whole genome shotgun (WGS) entry which is preliminary data.</text>
</comment>
<dbReference type="Pfam" id="PF13439">
    <property type="entry name" value="Glyco_transf_4"/>
    <property type="match status" value="1"/>
</dbReference>